<dbReference type="EMBL" id="AMZH03030178">
    <property type="protein sequence ID" value="RRT32988.1"/>
    <property type="molecule type" value="Genomic_DNA"/>
</dbReference>
<proteinExistence type="predicted"/>
<feature type="region of interest" description="Disordered" evidence="1">
    <location>
        <begin position="23"/>
        <end position="112"/>
    </location>
</feature>
<evidence type="ECO:0000313" key="2">
    <source>
        <dbReference type="EMBL" id="RRT32988.1"/>
    </source>
</evidence>
<reference evidence="2 3" key="1">
    <citation type="journal article" date="2014" name="Agronomy (Basel)">
        <title>A Draft Genome Sequence for Ensete ventricosum, the Drought-Tolerant Tree Against Hunger.</title>
        <authorList>
            <person name="Harrison J."/>
            <person name="Moore K.A."/>
            <person name="Paszkiewicz K."/>
            <person name="Jones T."/>
            <person name="Grant M."/>
            <person name="Ambacheew D."/>
            <person name="Muzemil S."/>
            <person name="Studholme D.J."/>
        </authorList>
    </citation>
    <scope>NUCLEOTIDE SEQUENCE [LARGE SCALE GENOMIC DNA]</scope>
</reference>
<gene>
    <name evidence="2" type="ORF">B296_00033031</name>
</gene>
<dbReference type="Proteomes" id="UP000287651">
    <property type="component" value="Unassembled WGS sequence"/>
</dbReference>
<evidence type="ECO:0000256" key="1">
    <source>
        <dbReference type="SAM" id="MobiDB-lite"/>
    </source>
</evidence>
<comment type="caution">
    <text evidence="2">The sequence shown here is derived from an EMBL/GenBank/DDBJ whole genome shotgun (WGS) entry which is preliminary data.</text>
</comment>
<dbReference type="AlphaFoldDB" id="A0A426X0K2"/>
<accession>A0A426X0K2</accession>
<organism evidence="2 3">
    <name type="scientific">Ensete ventricosum</name>
    <name type="common">Abyssinian banana</name>
    <name type="synonym">Musa ensete</name>
    <dbReference type="NCBI Taxonomy" id="4639"/>
    <lineage>
        <taxon>Eukaryota</taxon>
        <taxon>Viridiplantae</taxon>
        <taxon>Streptophyta</taxon>
        <taxon>Embryophyta</taxon>
        <taxon>Tracheophyta</taxon>
        <taxon>Spermatophyta</taxon>
        <taxon>Magnoliopsida</taxon>
        <taxon>Liliopsida</taxon>
        <taxon>Zingiberales</taxon>
        <taxon>Musaceae</taxon>
        <taxon>Ensete</taxon>
    </lineage>
</organism>
<feature type="compositionally biased region" description="Polar residues" evidence="1">
    <location>
        <begin position="29"/>
        <end position="41"/>
    </location>
</feature>
<evidence type="ECO:0000313" key="3">
    <source>
        <dbReference type="Proteomes" id="UP000287651"/>
    </source>
</evidence>
<name>A0A426X0K2_ENSVE</name>
<protein>
    <submittedName>
        <fullName evidence="2">Uncharacterized protein</fullName>
    </submittedName>
</protein>
<sequence length="112" mass="11805">MSRHHLLHRPSEVAVGVLGLHGQHDAASNGDTPAFASSSIELVSPPGSKKSRSDRSPCTTVSADPATEPSDTVEKLSCSADDRVKHDSIDSTYTESVGFSAELQGEGEENSR</sequence>
<feature type="compositionally biased region" description="Basic and acidic residues" evidence="1">
    <location>
        <begin position="80"/>
        <end position="89"/>
    </location>
</feature>